<gene>
    <name evidence="2" type="ORF">ABMA27_009320</name>
</gene>
<reference evidence="2 3" key="1">
    <citation type="submission" date="2024-06" db="EMBL/GenBank/DDBJ databases">
        <title>A chromosome-level genome assembly of beet webworm, Loxostege sticticalis.</title>
        <authorList>
            <person name="Zhang Y."/>
        </authorList>
    </citation>
    <scope>NUCLEOTIDE SEQUENCE [LARGE SCALE GENOMIC DNA]</scope>
    <source>
        <strain evidence="2">AQ026</strain>
        <tissue evidence="2">Whole body</tissue>
    </source>
</reference>
<evidence type="ECO:0000313" key="2">
    <source>
        <dbReference type="EMBL" id="KAL0860776.1"/>
    </source>
</evidence>
<name>A0ABR3H7T8_LOXSC</name>
<feature type="signal peptide" evidence="1">
    <location>
        <begin position="1"/>
        <end position="22"/>
    </location>
</feature>
<evidence type="ECO:0000256" key="1">
    <source>
        <dbReference type="SAM" id="SignalP"/>
    </source>
</evidence>
<evidence type="ECO:0000313" key="3">
    <source>
        <dbReference type="Proteomes" id="UP001549920"/>
    </source>
</evidence>
<dbReference type="Proteomes" id="UP001549920">
    <property type="component" value="Unassembled WGS sequence"/>
</dbReference>
<dbReference type="EMBL" id="JBEUOH010000024">
    <property type="protein sequence ID" value="KAL0860776.1"/>
    <property type="molecule type" value="Genomic_DNA"/>
</dbReference>
<proteinExistence type="predicted"/>
<accession>A0ABR3H7T8</accession>
<keyword evidence="1" id="KW-0732">Signal</keyword>
<protein>
    <recommendedName>
        <fullName evidence="4">Secreted protein</fullName>
    </recommendedName>
</protein>
<sequence>MTSSTRLVTVGVLLTLAASATAIRCWRCGLYSDGVGSITPCNNRSAARLEECPSNAKYCISECSERVIYDERTVCCFSRKFIRPICDSNINMVFFIKSTYKKTTRIFIEHFYSIHKVFYLFIVH</sequence>
<comment type="caution">
    <text evidence="2">The sequence shown here is derived from an EMBL/GenBank/DDBJ whole genome shotgun (WGS) entry which is preliminary data.</text>
</comment>
<feature type="chain" id="PRO_5045280495" description="Secreted protein" evidence="1">
    <location>
        <begin position="23"/>
        <end position="124"/>
    </location>
</feature>
<organism evidence="2 3">
    <name type="scientific">Loxostege sticticalis</name>
    <name type="common">Beet webworm moth</name>
    <dbReference type="NCBI Taxonomy" id="481309"/>
    <lineage>
        <taxon>Eukaryota</taxon>
        <taxon>Metazoa</taxon>
        <taxon>Ecdysozoa</taxon>
        <taxon>Arthropoda</taxon>
        <taxon>Hexapoda</taxon>
        <taxon>Insecta</taxon>
        <taxon>Pterygota</taxon>
        <taxon>Neoptera</taxon>
        <taxon>Endopterygota</taxon>
        <taxon>Lepidoptera</taxon>
        <taxon>Glossata</taxon>
        <taxon>Ditrysia</taxon>
        <taxon>Pyraloidea</taxon>
        <taxon>Crambidae</taxon>
        <taxon>Pyraustinae</taxon>
        <taxon>Loxostege</taxon>
    </lineage>
</organism>
<keyword evidence="3" id="KW-1185">Reference proteome</keyword>
<evidence type="ECO:0008006" key="4">
    <source>
        <dbReference type="Google" id="ProtNLM"/>
    </source>
</evidence>